<dbReference type="AlphaFoldDB" id="A0A518AX92"/>
<dbReference type="Gene3D" id="2.60.120.200">
    <property type="match status" value="1"/>
</dbReference>
<dbReference type="Pfam" id="PF07587">
    <property type="entry name" value="PSD1"/>
    <property type="match status" value="1"/>
</dbReference>
<dbReference type="PANTHER" id="PTHR35889">
    <property type="entry name" value="CYCLOINULO-OLIGOSACCHARIDE FRUCTANOTRANSFERASE-RELATED"/>
    <property type="match status" value="1"/>
</dbReference>
<dbReference type="GO" id="GO:0020037">
    <property type="term" value="F:heme binding"/>
    <property type="evidence" value="ECO:0007669"/>
    <property type="project" value="InterPro"/>
</dbReference>
<evidence type="ECO:0000259" key="3">
    <source>
        <dbReference type="Pfam" id="PF07587"/>
    </source>
</evidence>
<evidence type="ECO:0000313" key="5">
    <source>
        <dbReference type="EMBL" id="QDU59352.1"/>
    </source>
</evidence>
<reference evidence="5 6" key="1">
    <citation type="submission" date="2019-02" db="EMBL/GenBank/DDBJ databases">
        <title>Deep-cultivation of Planctomycetes and their phenomic and genomic characterization uncovers novel biology.</title>
        <authorList>
            <person name="Wiegand S."/>
            <person name="Jogler M."/>
            <person name="Boedeker C."/>
            <person name="Pinto D."/>
            <person name="Vollmers J."/>
            <person name="Rivas-Marin E."/>
            <person name="Kohn T."/>
            <person name="Peeters S.H."/>
            <person name="Heuer A."/>
            <person name="Rast P."/>
            <person name="Oberbeckmann S."/>
            <person name="Bunk B."/>
            <person name="Jeske O."/>
            <person name="Meyerdierks A."/>
            <person name="Storesund J.E."/>
            <person name="Kallscheuer N."/>
            <person name="Luecker S."/>
            <person name="Lage O.M."/>
            <person name="Pohl T."/>
            <person name="Merkel B.J."/>
            <person name="Hornburger P."/>
            <person name="Mueller R.-W."/>
            <person name="Bruemmer F."/>
            <person name="Labrenz M."/>
            <person name="Spormann A.M."/>
            <person name="Op den Camp H."/>
            <person name="Overmann J."/>
            <person name="Amann R."/>
            <person name="Jetten M.S.M."/>
            <person name="Mascher T."/>
            <person name="Medema M.H."/>
            <person name="Devos D.P."/>
            <person name="Kaster A.-K."/>
            <person name="Ovreas L."/>
            <person name="Rohde M."/>
            <person name="Galperin M.Y."/>
            <person name="Jogler C."/>
        </authorList>
    </citation>
    <scope>NUCLEOTIDE SEQUENCE [LARGE SCALE GENOMIC DNA]</scope>
    <source>
        <strain evidence="5 6">Pan216</strain>
    </source>
</reference>
<feature type="domain" description="DUF1553" evidence="3">
    <location>
        <begin position="917"/>
        <end position="1173"/>
    </location>
</feature>
<protein>
    <submittedName>
        <fullName evidence="5">Planctomycete cytochrome C</fullName>
    </submittedName>
</protein>
<dbReference type="InterPro" id="IPR013320">
    <property type="entry name" value="ConA-like_dom_sf"/>
</dbReference>
<dbReference type="InterPro" id="IPR011444">
    <property type="entry name" value="DUF1549"/>
</dbReference>
<dbReference type="InterPro" id="IPR011429">
    <property type="entry name" value="Cyt_c_Planctomycete-type"/>
</dbReference>
<dbReference type="KEGG" id="knv:Pan216_01800"/>
<keyword evidence="6" id="KW-1185">Reference proteome</keyword>
<dbReference type="InterPro" id="IPR022655">
    <property type="entry name" value="DUF1553"/>
</dbReference>
<dbReference type="SUPFAM" id="SSF49899">
    <property type="entry name" value="Concanavalin A-like lectins/glucanases"/>
    <property type="match status" value="1"/>
</dbReference>
<dbReference type="Pfam" id="PF13385">
    <property type="entry name" value="Laminin_G_3"/>
    <property type="match status" value="1"/>
</dbReference>
<feature type="domain" description="DUF1549" evidence="2">
    <location>
        <begin position="681"/>
        <end position="853"/>
    </location>
</feature>
<feature type="region of interest" description="Disordered" evidence="1">
    <location>
        <begin position="401"/>
        <end position="420"/>
    </location>
</feature>
<accession>A0A518AX92</accession>
<dbReference type="GO" id="GO:0009055">
    <property type="term" value="F:electron transfer activity"/>
    <property type="evidence" value="ECO:0007669"/>
    <property type="project" value="InterPro"/>
</dbReference>
<feature type="domain" description="Cytochrome C Planctomycete-type" evidence="4">
    <location>
        <begin position="592"/>
        <end position="650"/>
    </location>
</feature>
<dbReference type="PANTHER" id="PTHR35889:SF3">
    <property type="entry name" value="F-BOX DOMAIN-CONTAINING PROTEIN"/>
    <property type="match status" value="1"/>
</dbReference>
<evidence type="ECO:0000313" key="6">
    <source>
        <dbReference type="Proteomes" id="UP000317093"/>
    </source>
</evidence>
<evidence type="ECO:0000259" key="4">
    <source>
        <dbReference type="Pfam" id="PF07635"/>
    </source>
</evidence>
<gene>
    <name evidence="5" type="ORF">Pan216_01800</name>
</gene>
<organism evidence="5 6">
    <name type="scientific">Kolteria novifilia</name>
    <dbReference type="NCBI Taxonomy" id="2527975"/>
    <lineage>
        <taxon>Bacteria</taxon>
        <taxon>Pseudomonadati</taxon>
        <taxon>Planctomycetota</taxon>
        <taxon>Planctomycetia</taxon>
        <taxon>Kolteriales</taxon>
        <taxon>Kolteriaceae</taxon>
        <taxon>Kolteria</taxon>
    </lineage>
</organism>
<evidence type="ECO:0000259" key="2">
    <source>
        <dbReference type="Pfam" id="PF07583"/>
    </source>
</evidence>
<dbReference type="Pfam" id="PF07583">
    <property type="entry name" value="PSCyt2"/>
    <property type="match status" value="1"/>
</dbReference>
<dbReference type="InterPro" id="IPR036909">
    <property type="entry name" value="Cyt_c-like_dom_sf"/>
</dbReference>
<sequence>MFLESLMPRSFDAPPIHAAWGRLFLLLLLVGAWPAPLVADDKPVAYWGFGTEESSPLEPHGSVHRDVPGPRPDLYPDFAPDNTAVRLDGRGARFVFADPGPDSPYDFTNGDEITLEAWVKIDKINEGENVYVVGKGRTGNRRFAADNQNWALRIRRLSGKVCISFLFSSVLKVPAGGPSDANWHRWTSDHGFAPGDEWHHIAIAYRFGDPDSIVGVIDGKAVKGRWDAGGPTRHAPTVDDDEIWIGSSLGGSPSTSLRGDLDELSIYRKALPVATLQSRYRGPNASLASVRIREDMPELGDLDADAVQLTFHEGMPSHSRWLTTDEKTPAESLRWRTESFLLDRLPQQYESWGIRQNWNGPVLVRMAADVSLSPGQHRVLIRVRGLSRLWVDGKLVARSKPTGSSQNGFEKMTPPAAPPKPGLRIAEHRQQEVFGSFYVQGGAKTRVVLETLVGGKKHRTDPGETCVAIETDDGKSFVLLQPGEKRRIHLTDREVRAALARQRTRLQVLDDQRRRAAARSQDSFWTKRHAQADAWAKEHPAPNVPSDEEGLHPIDAFLEDKIRSALAASSRVPLQQSRHFHQKVMPILRDHCFRCHGKTSKGGLLLTSLDAAREGGDTGMPAVEPGDPGNSELMRRIRSHSPDEQMPPGDKPLTADQVAMLEDWIQDGARWPDPPIALEDTEQTPLVSDESFLRRAFLDTVGVIPNENEAKTFLNDPNPDKRDRLVDRLLADDRWADHWTSYWQDVLAENPTLLNASLNTTGPFRWFIYDSFRDNKPIDRFVTELILLRGSPYEGGSAGFGIAANNPAPFAAKGQIVSRAFLGIELQCARCHDSPYHSTTQQDLYSLAAMFRRKPVTVPAGSRVPASFFESQQRTPLIEVTLAPGKPVPPVWPFGAVTGSHDDPSLRTLMRKPDDSREKLAALITDPRNERFAQVVVNRVWRRLIGTGIVESPDDWEGSKPSHPELLEWLAQELVTHQYDLKHVARLILTSDLYQREGVRYSQSVDPEVQFFVAPNRRRMSAEQLIDSLHAAVGKPLDVEELTFAPEAGTKSAYRLNLGVPRRAWQFSSLGNERDRPSLSLPRARAIADLMEAFGWQGARQNPRTDREVDPNVLQPGVVQNSDASVLLTRASEGSGLAEAAVRARTPEELVDTLFLTLLSRFPRADEREMLTPLLASGFEQRLLDEAEQTSVEPLAPLPVVTWSNHVQPEANSIAVEMEQRAKAGPAPDPRLRPEWRQIYEDLVWSILNTSDFVWIP</sequence>
<proteinExistence type="predicted"/>
<dbReference type="Proteomes" id="UP000317093">
    <property type="component" value="Chromosome"/>
</dbReference>
<evidence type="ECO:0000256" key="1">
    <source>
        <dbReference type="SAM" id="MobiDB-lite"/>
    </source>
</evidence>
<dbReference type="EMBL" id="CP036279">
    <property type="protein sequence ID" value="QDU59352.1"/>
    <property type="molecule type" value="Genomic_DNA"/>
</dbReference>
<dbReference type="SUPFAM" id="SSF46626">
    <property type="entry name" value="Cytochrome c"/>
    <property type="match status" value="1"/>
</dbReference>
<feature type="region of interest" description="Disordered" evidence="1">
    <location>
        <begin position="517"/>
        <end position="551"/>
    </location>
</feature>
<name>A0A518AX92_9BACT</name>
<dbReference type="Pfam" id="PF07635">
    <property type="entry name" value="PSCyt1"/>
    <property type="match status" value="1"/>
</dbReference>